<keyword evidence="2" id="KW-1185">Reference proteome</keyword>
<evidence type="ECO:0000313" key="1">
    <source>
        <dbReference type="EMBL" id="KAK2961911.1"/>
    </source>
</evidence>
<dbReference type="Proteomes" id="UP001281761">
    <property type="component" value="Unassembled WGS sequence"/>
</dbReference>
<comment type="caution">
    <text evidence="1">The sequence shown here is derived from an EMBL/GenBank/DDBJ whole genome shotgun (WGS) entry which is preliminary data.</text>
</comment>
<name>A0ABQ9YE47_9EUKA</name>
<reference evidence="1 2" key="1">
    <citation type="journal article" date="2022" name="bioRxiv">
        <title>Genomics of Preaxostyla Flagellates Illuminates Evolutionary Transitions and the Path Towards Mitochondrial Loss.</title>
        <authorList>
            <person name="Novak L.V.F."/>
            <person name="Treitli S.C."/>
            <person name="Pyrih J."/>
            <person name="Halakuc P."/>
            <person name="Pipaliya S.V."/>
            <person name="Vacek V."/>
            <person name="Brzon O."/>
            <person name="Soukal P."/>
            <person name="Eme L."/>
            <person name="Dacks J.B."/>
            <person name="Karnkowska A."/>
            <person name="Elias M."/>
            <person name="Hampl V."/>
        </authorList>
    </citation>
    <scope>NUCLEOTIDE SEQUENCE [LARGE SCALE GENOMIC DNA]</scope>
    <source>
        <strain evidence="1">NAU3</strain>
        <tissue evidence="1">Gut</tissue>
    </source>
</reference>
<evidence type="ECO:0008006" key="3">
    <source>
        <dbReference type="Google" id="ProtNLM"/>
    </source>
</evidence>
<evidence type="ECO:0000313" key="2">
    <source>
        <dbReference type="Proteomes" id="UP001281761"/>
    </source>
</evidence>
<gene>
    <name evidence="1" type="ORF">BLNAU_2967</name>
</gene>
<protein>
    <recommendedName>
        <fullName evidence="3">HNH endonuclease</fullName>
    </recommendedName>
</protein>
<dbReference type="EMBL" id="JARBJD010000013">
    <property type="protein sequence ID" value="KAK2961911.1"/>
    <property type="molecule type" value="Genomic_DNA"/>
</dbReference>
<sequence>MAARRQLQSFLSPLPLLPSRRWIDYCGRQFTKRRPSTVWKRRNGVQNSGRRVQFDERRKSGGEERGKAIWEDSDGWEETGSGWKEVTGQTCHHVRRTDCGQCE</sequence>
<accession>A0ABQ9YE47</accession>
<organism evidence="1 2">
    <name type="scientific">Blattamonas nauphoetae</name>
    <dbReference type="NCBI Taxonomy" id="2049346"/>
    <lineage>
        <taxon>Eukaryota</taxon>
        <taxon>Metamonada</taxon>
        <taxon>Preaxostyla</taxon>
        <taxon>Oxymonadida</taxon>
        <taxon>Blattamonas</taxon>
    </lineage>
</organism>
<proteinExistence type="predicted"/>